<protein>
    <submittedName>
        <fullName evidence="1">Uncharacterized protein</fullName>
    </submittedName>
</protein>
<dbReference type="EMBL" id="CASHTH010000577">
    <property type="protein sequence ID" value="CAI8005141.1"/>
    <property type="molecule type" value="Genomic_DNA"/>
</dbReference>
<accession>A0AA35R6B1</accession>
<proteinExistence type="predicted"/>
<evidence type="ECO:0000313" key="2">
    <source>
        <dbReference type="Proteomes" id="UP001174909"/>
    </source>
</evidence>
<dbReference type="AlphaFoldDB" id="A0AA35R6B1"/>
<comment type="caution">
    <text evidence="1">The sequence shown here is derived from an EMBL/GenBank/DDBJ whole genome shotgun (WGS) entry which is preliminary data.</text>
</comment>
<organism evidence="1 2">
    <name type="scientific">Geodia barretti</name>
    <name type="common">Barrett's horny sponge</name>
    <dbReference type="NCBI Taxonomy" id="519541"/>
    <lineage>
        <taxon>Eukaryota</taxon>
        <taxon>Metazoa</taxon>
        <taxon>Porifera</taxon>
        <taxon>Demospongiae</taxon>
        <taxon>Heteroscleromorpha</taxon>
        <taxon>Tetractinellida</taxon>
        <taxon>Astrophorina</taxon>
        <taxon>Geodiidae</taxon>
        <taxon>Geodia</taxon>
    </lineage>
</organism>
<name>A0AA35R6B1_GEOBA</name>
<reference evidence="1" key="1">
    <citation type="submission" date="2023-03" db="EMBL/GenBank/DDBJ databases">
        <authorList>
            <person name="Steffen K."/>
            <person name="Cardenas P."/>
        </authorList>
    </citation>
    <scope>NUCLEOTIDE SEQUENCE</scope>
</reference>
<gene>
    <name evidence="1" type="ORF">GBAR_LOCUS4077</name>
</gene>
<keyword evidence="2" id="KW-1185">Reference proteome</keyword>
<dbReference type="Proteomes" id="UP001174909">
    <property type="component" value="Unassembled WGS sequence"/>
</dbReference>
<sequence>MCFVSEGDIKIISARLCYFMNFIQSHPVVSEVIPESILISPASSYPRMRHCRRHVVESLSNLRPSPAYTCRKNTVNSLTPPGLMRYTTAVTEVRRVGTANFGAGLLIDRSHDFSSCWCDP</sequence>
<evidence type="ECO:0000313" key="1">
    <source>
        <dbReference type="EMBL" id="CAI8005141.1"/>
    </source>
</evidence>